<sequence>MSTWTSISVGNFTLYDTQNDYHKWYFQEGDRVREIDKEEDGVWSKETFIGYRTTVAQMRRRLQLNGYDRAALERDFSTANESWKAESIAELAELESEEPPCGEDYRQYRITWLKHIIPVLEKATLDDWLERLNKVACWPSNESNFSQRLKWVETGDPVLSLMVSPVDDYCSWVGDSNFNFPCTKQDFYSLAVLLITEDDALCELDLKWLISAGWVDDFDDLEEQHAGATQPLRHARQSLSELSALVTSAPKNPVLLRMCYSGIITIMEAYLADIFIRAVKHPSVKRRFVESYDKFKSSTRKPLSDIYNQLDSLDKVIEEELFSLSFHHIPTVTKLYQECLLIRFPPDILKDIARSVIIRHDIVHRNGRDKKGKHHLIECHHVNQLETLMHEFLEGIDKQILDGLRLPFHNENEFQM</sequence>
<proteinExistence type="predicted"/>
<dbReference type="RefSeq" id="WP_059310906.1">
    <property type="nucleotide sequence ID" value="NZ_LRCR01000010.1"/>
</dbReference>
<dbReference type="OrthoDB" id="119238at2"/>
<dbReference type="InterPro" id="IPR041487">
    <property type="entry name" value="HEPN/Toprim-NTD1"/>
</dbReference>
<keyword evidence="3" id="KW-1185">Reference proteome</keyword>
<evidence type="ECO:0000313" key="3">
    <source>
        <dbReference type="Proteomes" id="UP000064715"/>
    </source>
</evidence>
<dbReference type="Proteomes" id="UP000064715">
    <property type="component" value="Unassembled WGS sequence"/>
</dbReference>
<evidence type="ECO:0000313" key="2">
    <source>
        <dbReference type="EMBL" id="KUQ84839.1"/>
    </source>
</evidence>
<gene>
    <name evidence="2" type="ORF">AWI28_15245</name>
</gene>
<accession>A0A0X4ET24</accession>
<comment type="caution">
    <text evidence="2">The sequence shown here is derived from an EMBL/GenBank/DDBJ whole genome shotgun (WGS) entry which is preliminary data.</text>
</comment>
<name>A0A0X4ET24_9ENTR</name>
<dbReference type="Pfam" id="PF18871">
    <property type="entry name" value="HEPN_Toprim_N"/>
    <property type="match status" value="1"/>
</dbReference>
<feature type="domain" description="HEPN/Toprim N-terminal" evidence="1">
    <location>
        <begin position="1"/>
        <end position="225"/>
    </location>
</feature>
<dbReference type="EMBL" id="LRCR01000010">
    <property type="protein sequence ID" value="KUQ84839.1"/>
    <property type="molecule type" value="Genomic_DNA"/>
</dbReference>
<protein>
    <recommendedName>
        <fullName evidence="1">HEPN/Toprim N-terminal domain-containing protein</fullName>
    </recommendedName>
</protein>
<organism evidence="2 3">
    <name type="scientific">Enterobacter genomosp. O</name>
    <dbReference type="NCBI Taxonomy" id="2364150"/>
    <lineage>
        <taxon>Bacteria</taxon>
        <taxon>Pseudomonadati</taxon>
        <taxon>Pseudomonadota</taxon>
        <taxon>Gammaproteobacteria</taxon>
        <taxon>Enterobacterales</taxon>
        <taxon>Enterobacteriaceae</taxon>
        <taxon>Enterobacter</taxon>
        <taxon>Enterobacter cloacae complex</taxon>
        <taxon>Enterobacter cloacae complex clade O</taxon>
    </lineage>
</organism>
<evidence type="ECO:0000259" key="1">
    <source>
        <dbReference type="Pfam" id="PF18871"/>
    </source>
</evidence>
<reference evidence="3" key="1">
    <citation type="submission" date="2016-01" db="EMBL/GenBank/DDBJ databases">
        <title>WGS of SAMN04407783.</title>
        <authorList>
            <person name="Adams M."/>
            <person name="Sutton G."/>
            <person name="Nelson K."/>
            <person name="Thaden J."/>
            <person name="Fowler V."/>
            <person name="Mccorrison J."/>
            <person name="Sanka R."/>
            <person name="Brinkac L."/>
            <person name="Nierman W."/>
        </authorList>
    </citation>
    <scope>NUCLEOTIDE SEQUENCE [LARGE SCALE GENOMIC DNA]</scope>
    <source>
        <strain evidence="3">GN04363</strain>
    </source>
</reference>
<dbReference type="AlphaFoldDB" id="A0A0X4ET24"/>